<name>A0ABD1UP09_9LAMI</name>
<feature type="compositionally biased region" description="Polar residues" evidence="1">
    <location>
        <begin position="97"/>
        <end position="119"/>
    </location>
</feature>
<keyword evidence="3" id="KW-1185">Reference proteome</keyword>
<protein>
    <submittedName>
        <fullName evidence="2">Uncharacterized protein</fullName>
    </submittedName>
</protein>
<feature type="region of interest" description="Disordered" evidence="1">
    <location>
        <begin position="97"/>
        <end position="123"/>
    </location>
</feature>
<reference evidence="3" key="1">
    <citation type="submission" date="2024-07" db="EMBL/GenBank/DDBJ databases">
        <title>Two chromosome-level genome assemblies of Korean endemic species Abeliophyllum distichum and Forsythia ovata (Oleaceae).</title>
        <authorList>
            <person name="Jang H."/>
        </authorList>
    </citation>
    <scope>NUCLEOTIDE SEQUENCE [LARGE SCALE GENOMIC DNA]</scope>
</reference>
<evidence type="ECO:0000256" key="1">
    <source>
        <dbReference type="SAM" id="MobiDB-lite"/>
    </source>
</evidence>
<comment type="caution">
    <text evidence="2">The sequence shown here is derived from an EMBL/GenBank/DDBJ whole genome shotgun (WGS) entry which is preliminary data.</text>
</comment>
<sequence length="167" mass="18666">MADVMSHEGDGAGDSPQQPPHRLDSTYEYGQSVPDEYRAVCATVDCLAADHYRDYKLKVHNHLKAHGPSRPYGDMSVEDWQKCIDFFTSPNFVGTYPSLDSTAASKPPQGTSHKFSGDSQNDDPRFAMYEVQLRRMQRKIELLKNSIQGVVPEEVEENDGDEGLGDL</sequence>
<feature type="region of interest" description="Disordered" evidence="1">
    <location>
        <begin position="1"/>
        <end position="28"/>
    </location>
</feature>
<evidence type="ECO:0000313" key="2">
    <source>
        <dbReference type="EMBL" id="KAL2526657.1"/>
    </source>
</evidence>
<gene>
    <name evidence="2" type="ORF">Adt_11711</name>
</gene>
<accession>A0ABD1UP09</accession>
<dbReference type="EMBL" id="JBFOLK010000003">
    <property type="protein sequence ID" value="KAL2526657.1"/>
    <property type="molecule type" value="Genomic_DNA"/>
</dbReference>
<dbReference type="AlphaFoldDB" id="A0ABD1UP09"/>
<organism evidence="2 3">
    <name type="scientific">Abeliophyllum distichum</name>
    <dbReference type="NCBI Taxonomy" id="126358"/>
    <lineage>
        <taxon>Eukaryota</taxon>
        <taxon>Viridiplantae</taxon>
        <taxon>Streptophyta</taxon>
        <taxon>Embryophyta</taxon>
        <taxon>Tracheophyta</taxon>
        <taxon>Spermatophyta</taxon>
        <taxon>Magnoliopsida</taxon>
        <taxon>eudicotyledons</taxon>
        <taxon>Gunneridae</taxon>
        <taxon>Pentapetalae</taxon>
        <taxon>asterids</taxon>
        <taxon>lamiids</taxon>
        <taxon>Lamiales</taxon>
        <taxon>Oleaceae</taxon>
        <taxon>Forsythieae</taxon>
        <taxon>Abeliophyllum</taxon>
    </lineage>
</organism>
<feature type="compositionally biased region" description="Basic and acidic residues" evidence="1">
    <location>
        <begin position="1"/>
        <end position="10"/>
    </location>
</feature>
<evidence type="ECO:0000313" key="3">
    <source>
        <dbReference type="Proteomes" id="UP001604336"/>
    </source>
</evidence>
<proteinExistence type="predicted"/>
<dbReference type="Proteomes" id="UP001604336">
    <property type="component" value="Unassembled WGS sequence"/>
</dbReference>